<reference evidence="4 5" key="1">
    <citation type="submission" date="2017-09" db="EMBL/GenBank/DDBJ databases">
        <title>Depth-based differentiation of microbial function through sediment-hosted aquifers and enrichment of novel symbionts in the deep terrestrial subsurface.</title>
        <authorList>
            <person name="Probst A.J."/>
            <person name="Ladd B."/>
            <person name="Jarett J.K."/>
            <person name="Geller-Mcgrath D.E."/>
            <person name="Sieber C.M."/>
            <person name="Emerson J.B."/>
            <person name="Anantharaman K."/>
            <person name="Thomas B.C."/>
            <person name="Malmstrom R."/>
            <person name="Stieglmeier M."/>
            <person name="Klingl A."/>
            <person name="Woyke T."/>
            <person name="Ryan C.M."/>
            <person name="Banfield J.F."/>
        </authorList>
    </citation>
    <scope>NUCLEOTIDE SEQUENCE [LARGE SCALE GENOMIC DNA]</scope>
    <source>
        <strain evidence="4">CG11_big_fil_rev_8_21_14_0_20_36_8</strain>
    </source>
</reference>
<dbReference type="Proteomes" id="UP000231056">
    <property type="component" value="Unassembled WGS sequence"/>
</dbReference>
<dbReference type="SUPFAM" id="SSF53955">
    <property type="entry name" value="Lysozyme-like"/>
    <property type="match status" value="1"/>
</dbReference>
<keyword evidence="1" id="KW-0378">Hydrolase</keyword>
<dbReference type="AlphaFoldDB" id="A0A2M6ITT5"/>
<feature type="domain" description="Resuscitation-promoting factor core lysozyme-like" evidence="3">
    <location>
        <begin position="80"/>
        <end position="154"/>
    </location>
</feature>
<sequence>MRARVAIFVIGLFILLFTSFQIKTKGELLGVVITPTFTPSPTPTPTNIPTPTNTPTPTSMPISEFENYFDQYAKQYEIDKDQLKKIAYCESGGHPGAANGEYGGMFQFTSETWLSTRSQMGADTNPDLRFGAKESIETAAFRISHGGINAWANCK</sequence>
<evidence type="ECO:0000256" key="2">
    <source>
        <dbReference type="SAM" id="MobiDB-lite"/>
    </source>
</evidence>
<proteinExistence type="predicted"/>
<evidence type="ECO:0000259" key="3">
    <source>
        <dbReference type="Pfam" id="PF06737"/>
    </source>
</evidence>
<evidence type="ECO:0000313" key="5">
    <source>
        <dbReference type="Proteomes" id="UP000231056"/>
    </source>
</evidence>
<comment type="caution">
    <text evidence="4">The sequence shown here is derived from an EMBL/GenBank/DDBJ whole genome shotgun (WGS) entry which is preliminary data.</text>
</comment>
<dbReference type="InterPro" id="IPR023346">
    <property type="entry name" value="Lysozyme-like_dom_sf"/>
</dbReference>
<dbReference type="Gene3D" id="1.10.530.10">
    <property type="match status" value="1"/>
</dbReference>
<evidence type="ECO:0000313" key="4">
    <source>
        <dbReference type="EMBL" id="PIQ73270.1"/>
    </source>
</evidence>
<dbReference type="InterPro" id="IPR010618">
    <property type="entry name" value="RPF"/>
</dbReference>
<name>A0A2M6ITT5_9BACT</name>
<protein>
    <recommendedName>
        <fullName evidence="3">Resuscitation-promoting factor core lysozyme-like domain-containing protein</fullName>
    </recommendedName>
</protein>
<dbReference type="GO" id="GO:0016787">
    <property type="term" value="F:hydrolase activity"/>
    <property type="evidence" value="ECO:0007669"/>
    <property type="project" value="UniProtKB-KW"/>
</dbReference>
<dbReference type="EMBL" id="PCVM01000079">
    <property type="protein sequence ID" value="PIQ73270.1"/>
    <property type="molecule type" value="Genomic_DNA"/>
</dbReference>
<feature type="region of interest" description="Disordered" evidence="2">
    <location>
        <begin position="39"/>
        <end position="59"/>
    </location>
</feature>
<accession>A0A2M6ITT5</accession>
<feature type="compositionally biased region" description="Pro residues" evidence="2">
    <location>
        <begin position="39"/>
        <end position="54"/>
    </location>
</feature>
<dbReference type="Pfam" id="PF06737">
    <property type="entry name" value="Transglycosylas"/>
    <property type="match status" value="1"/>
</dbReference>
<organism evidence="4 5">
    <name type="scientific">Candidatus Roizmanbacteria bacterium CG11_big_fil_rev_8_21_14_0_20_36_8</name>
    <dbReference type="NCBI Taxonomy" id="1974856"/>
    <lineage>
        <taxon>Bacteria</taxon>
        <taxon>Candidatus Roizmaniibacteriota</taxon>
    </lineage>
</organism>
<evidence type="ECO:0000256" key="1">
    <source>
        <dbReference type="ARBA" id="ARBA00022801"/>
    </source>
</evidence>
<gene>
    <name evidence="4" type="ORF">COV58_03410</name>
</gene>